<dbReference type="Proteomes" id="UP000199533">
    <property type="component" value="Unassembled WGS sequence"/>
</dbReference>
<protein>
    <submittedName>
        <fullName evidence="1">Uncharacterized protein</fullName>
    </submittedName>
</protein>
<proteinExistence type="predicted"/>
<accession>A0A1I4DQJ6</accession>
<keyword evidence="2" id="KW-1185">Reference proteome</keyword>
<evidence type="ECO:0000313" key="1">
    <source>
        <dbReference type="EMBL" id="SFK94920.1"/>
    </source>
</evidence>
<name>A0A1I4DQJ6_9PROT</name>
<dbReference type="AlphaFoldDB" id="A0A1I4DQJ6"/>
<dbReference type="STRING" id="52441.SAMN05216302_102218"/>
<evidence type="ECO:0000313" key="2">
    <source>
        <dbReference type="Proteomes" id="UP000199533"/>
    </source>
</evidence>
<sequence>MRTGQIKKNPIDFVAEQGGSYAFVLGIDLIGLKPIEIYKWFLAALLYGTRISEKIATHTWQVFQKHHVMSPRQVINTGWGGLVALLDEGGYARYDFKTATKLLTVNQALLSDYDGDLNQLHAAANDACDLEQRIMALGKGIGKVTTQIFLREMRGRWCYAKPALSPLAWRAATEIGYLIKNVKNDARALEQLQIIWSDANQTAAKFPDFEAALVRYGLYLRHQDKSDHPNP</sequence>
<gene>
    <name evidence="1" type="ORF">SAMN05216302_102218</name>
</gene>
<reference evidence="2" key="1">
    <citation type="submission" date="2016-10" db="EMBL/GenBank/DDBJ databases">
        <authorList>
            <person name="Varghese N."/>
            <person name="Submissions S."/>
        </authorList>
    </citation>
    <scope>NUCLEOTIDE SEQUENCE [LARGE SCALE GENOMIC DNA]</scope>
    <source>
        <strain evidence="2">Nm69</strain>
    </source>
</reference>
<dbReference type="RefSeq" id="WP_090700928.1">
    <property type="nucleotide sequence ID" value="NZ_FOSP01000022.1"/>
</dbReference>
<organism evidence="1 2">
    <name type="scientific">Nitrosomonas aestuarii</name>
    <dbReference type="NCBI Taxonomy" id="52441"/>
    <lineage>
        <taxon>Bacteria</taxon>
        <taxon>Pseudomonadati</taxon>
        <taxon>Pseudomonadota</taxon>
        <taxon>Betaproteobacteria</taxon>
        <taxon>Nitrosomonadales</taxon>
        <taxon>Nitrosomonadaceae</taxon>
        <taxon>Nitrosomonas</taxon>
    </lineage>
</organism>
<dbReference type="EMBL" id="FOSP01000022">
    <property type="protein sequence ID" value="SFK94920.1"/>
    <property type="molecule type" value="Genomic_DNA"/>
</dbReference>
<dbReference type="OrthoDB" id="3078554at2"/>